<organism evidence="1">
    <name type="scientific">Sylvanvirus sp</name>
    <dbReference type="NCBI Taxonomy" id="2487774"/>
    <lineage>
        <taxon>Viruses</taxon>
    </lineage>
</organism>
<dbReference type="InterPro" id="IPR026302">
    <property type="entry name" value="NEDD4-bd_p2"/>
</dbReference>
<sequence length="292" mass="32893">MSSSITLTPQDLLIHDSYYTAILTAAKWSLPITILMSGFQGSGKSTCANLLQADLTSLHVTNEIFSTDHYFVDPVTQTYQFEPSKLGEYHNKNFNAFEESKVQVRIIDNTNVVRQDYAKYLQEAQQQGHICVMLSTKLDLPSVFAARNLHGVPEATIANKMKKYSVQGPMYLGCFMKRDDLNKILTDLFLPLPTQKAPLHVTCLFIQGKEDLITKHKQSQEYGKRVTVQILGYSENEAGRALLVECPMGGNHITLHTHEGKKPVDVGKAMTASNTMMWYSPRSIECLYMPMF</sequence>
<dbReference type="SUPFAM" id="SSF52540">
    <property type="entry name" value="P-loop containing nucleoside triphosphate hydrolases"/>
    <property type="match status" value="1"/>
</dbReference>
<proteinExistence type="predicted"/>
<dbReference type="PANTHER" id="PTHR13308:SF40">
    <property type="entry name" value="NEDD4-BINDING PROTEIN 2-LIKE 1"/>
    <property type="match status" value="1"/>
</dbReference>
<evidence type="ECO:0000313" key="1">
    <source>
        <dbReference type="EMBL" id="AYV86935.1"/>
    </source>
</evidence>
<name>A0A3G5AI94_9VIRU</name>
<dbReference type="InterPro" id="IPR027417">
    <property type="entry name" value="P-loop_NTPase"/>
</dbReference>
<dbReference type="PANTHER" id="PTHR13308">
    <property type="entry name" value="NEDD4-BINDING PROTEIN 2-LIKE 1"/>
    <property type="match status" value="1"/>
</dbReference>
<dbReference type="EMBL" id="MK072520">
    <property type="protein sequence ID" value="AYV86935.1"/>
    <property type="molecule type" value="Genomic_DNA"/>
</dbReference>
<reference evidence="1" key="1">
    <citation type="submission" date="2018-10" db="EMBL/GenBank/DDBJ databases">
        <title>Hidden diversity of soil giant viruses.</title>
        <authorList>
            <person name="Schulz F."/>
            <person name="Alteio L."/>
            <person name="Goudeau D."/>
            <person name="Ryan E.M."/>
            <person name="Malmstrom R.R."/>
            <person name="Blanchard J."/>
            <person name="Woyke T."/>
        </authorList>
    </citation>
    <scope>NUCLEOTIDE SEQUENCE</scope>
    <source>
        <strain evidence="1">SYV1</strain>
    </source>
</reference>
<accession>A0A3G5AI94</accession>
<dbReference type="Gene3D" id="3.40.50.300">
    <property type="entry name" value="P-loop containing nucleotide triphosphate hydrolases"/>
    <property type="match status" value="1"/>
</dbReference>
<gene>
    <name evidence="1" type="ORF">Sylvanvirus14_20</name>
</gene>
<protein>
    <submittedName>
        <fullName evidence="1">Uncharacterized protein</fullName>
    </submittedName>
</protein>